<evidence type="ECO:0000313" key="6">
    <source>
        <dbReference type="EMBL" id="NEK60760.1"/>
    </source>
</evidence>
<accession>A0A7K3W7S3</accession>
<dbReference type="EC" id="3.4.21.89" evidence="5"/>
<dbReference type="Proteomes" id="UP000470246">
    <property type="component" value="Unassembled WGS sequence"/>
</dbReference>
<evidence type="ECO:0000256" key="4">
    <source>
        <dbReference type="ARBA" id="ARBA00023136"/>
    </source>
</evidence>
<keyword evidence="2" id="KW-0812">Transmembrane</keyword>
<evidence type="ECO:0000256" key="2">
    <source>
        <dbReference type="ARBA" id="ARBA00022692"/>
    </source>
</evidence>
<dbReference type="GO" id="GO:0009003">
    <property type="term" value="F:signal peptidase activity"/>
    <property type="evidence" value="ECO:0007669"/>
    <property type="project" value="UniProtKB-EC"/>
</dbReference>
<sequence>MTRALVATAVLALLGLAVGPHVFGYRTMTMLTGSMAPAIDPGDVVITTPLAVSDITEGMIITYHIPIDDHRVVTHRVISVEHTGEDTVTVQTKGDANNHIDPWTAVLQGDTAYQVQAVIPAAGHLITALRTPAISSALVYGAPALLAGWLLLTIWRPTTTTDD</sequence>
<dbReference type="CDD" id="cd06530">
    <property type="entry name" value="S26_SPase_I"/>
    <property type="match status" value="1"/>
</dbReference>
<evidence type="ECO:0000313" key="7">
    <source>
        <dbReference type="Proteomes" id="UP000470246"/>
    </source>
</evidence>
<dbReference type="GO" id="GO:0006465">
    <property type="term" value="P:signal peptide processing"/>
    <property type="evidence" value="ECO:0007669"/>
    <property type="project" value="UniProtKB-UniRule"/>
</dbReference>
<dbReference type="InterPro" id="IPR036286">
    <property type="entry name" value="LexA/Signal_pep-like_sf"/>
</dbReference>
<dbReference type="GO" id="GO:0004252">
    <property type="term" value="F:serine-type endopeptidase activity"/>
    <property type="evidence" value="ECO:0007669"/>
    <property type="project" value="UniProtKB-UniRule"/>
</dbReference>
<evidence type="ECO:0000256" key="3">
    <source>
        <dbReference type="ARBA" id="ARBA00022989"/>
    </source>
</evidence>
<dbReference type="AlphaFoldDB" id="A0A7K3W7S3"/>
<feature type="non-terminal residue" evidence="6">
    <location>
        <position position="163"/>
    </location>
</feature>
<dbReference type="InterPro" id="IPR019533">
    <property type="entry name" value="Peptidase_S26"/>
</dbReference>
<comment type="caution">
    <text evidence="6">The sequence shown here is derived from an EMBL/GenBank/DDBJ whole genome shotgun (WGS) entry which is preliminary data.</text>
</comment>
<dbReference type="PANTHER" id="PTHR10806:SF6">
    <property type="entry name" value="SIGNAL PEPTIDASE COMPLEX CATALYTIC SUBUNIT SEC11"/>
    <property type="match status" value="1"/>
</dbReference>
<dbReference type="SUPFAM" id="SSF51306">
    <property type="entry name" value="LexA/Signal peptidase"/>
    <property type="match status" value="1"/>
</dbReference>
<reference evidence="6 7" key="1">
    <citation type="submission" date="2020-02" db="EMBL/GenBank/DDBJ databases">
        <title>Geodermatophilus sabuli CPCC 205279 I12A-02694.</title>
        <authorList>
            <person name="Jiang Z."/>
        </authorList>
    </citation>
    <scope>NUCLEOTIDE SEQUENCE [LARGE SCALE GENOMIC DNA]</scope>
    <source>
        <strain evidence="6 7">I12A-02694</strain>
    </source>
</reference>
<name>A0A7K3W7S3_9ACTN</name>
<organism evidence="6 7">
    <name type="scientific">Geodermatophilus sabuli</name>
    <dbReference type="NCBI Taxonomy" id="1564158"/>
    <lineage>
        <taxon>Bacteria</taxon>
        <taxon>Bacillati</taxon>
        <taxon>Actinomycetota</taxon>
        <taxon>Actinomycetes</taxon>
        <taxon>Geodermatophilales</taxon>
        <taxon>Geodermatophilaceae</taxon>
        <taxon>Geodermatophilus</taxon>
    </lineage>
</organism>
<dbReference type="PANTHER" id="PTHR10806">
    <property type="entry name" value="SIGNAL PEPTIDASE COMPLEX CATALYTIC SUBUNIT SEC11"/>
    <property type="match status" value="1"/>
</dbReference>
<protein>
    <recommendedName>
        <fullName evidence="5">Signal peptidase I</fullName>
        <ecNumber evidence="5">3.4.21.89</ecNumber>
    </recommendedName>
</protein>
<keyword evidence="7" id="KW-1185">Reference proteome</keyword>
<dbReference type="EMBL" id="JAAGWF010000099">
    <property type="protein sequence ID" value="NEK60760.1"/>
    <property type="molecule type" value="Genomic_DNA"/>
</dbReference>
<proteinExistence type="predicted"/>
<keyword evidence="6" id="KW-0378">Hydrolase</keyword>
<dbReference type="NCBIfam" id="TIGR02228">
    <property type="entry name" value="sigpep_I_arch"/>
    <property type="match status" value="1"/>
</dbReference>
<keyword evidence="3" id="KW-1133">Transmembrane helix</keyword>
<dbReference type="InterPro" id="IPR001733">
    <property type="entry name" value="Peptidase_S26B"/>
</dbReference>
<keyword evidence="4" id="KW-0472">Membrane</keyword>
<comment type="subcellular location">
    <subcellularLocation>
        <location evidence="1">Membrane</location>
    </subcellularLocation>
</comment>
<dbReference type="GO" id="GO:0016020">
    <property type="term" value="C:membrane"/>
    <property type="evidence" value="ECO:0007669"/>
    <property type="project" value="UniProtKB-SubCell"/>
</dbReference>
<evidence type="ECO:0000256" key="1">
    <source>
        <dbReference type="ARBA" id="ARBA00004370"/>
    </source>
</evidence>
<gene>
    <name evidence="6" type="ORF">GCU56_23195</name>
</gene>
<evidence type="ECO:0000256" key="5">
    <source>
        <dbReference type="NCBIfam" id="TIGR02228"/>
    </source>
</evidence>